<evidence type="ECO:0000313" key="3">
    <source>
        <dbReference type="Proteomes" id="UP000275356"/>
    </source>
</evidence>
<evidence type="ECO:0000256" key="1">
    <source>
        <dbReference type="SAM" id="Phobius"/>
    </source>
</evidence>
<feature type="transmembrane region" description="Helical" evidence="1">
    <location>
        <begin position="197"/>
        <end position="214"/>
    </location>
</feature>
<name>A0A3N2D9F3_9MICO</name>
<feature type="transmembrane region" description="Helical" evidence="1">
    <location>
        <begin position="96"/>
        <end position="116"/>
    </location>
</feature>
<dbReference type="RefSeq" id="WP_123738600.1">
    <property type="nucleotide sequence ID" value="NZ_RKHQ01000001.1"/>
</dbReference>
<dbReference type="EMBL" id="RKHQ01000001">
    <property type="protein sequence ID" value="ROR96417.1"/>
    <property type="molecule type" value="Genomic_DNA"/>
</dbReference>
<keyword evidence="1" id="KW-1133">Transmembrane helix</keyword>
<dbReference type="AlphaFoldDB" id="A0A3N2D9F3"/>
<feature type="transmembrane region" description="Helical" evidence="1">
    <location>
        <begin position="49"/>
        <end position="70"/>
    </location>
</feature>
<gene>
    <name evidence="2" type="ORF">EDD28_1001</name>
</gene>
<dbReference type="OrthoDB" id="4211860at2"/>
<organism evidence="2 3">
    <name type="scientific">Salana multivorans</name>
    <dbReference type="NCBI Taxonomy" id="120377"/>
    <lineage>
        <taxon>Bacteria</taxon>
        <taxon>Bacillati</taxon>
        <taxon>Actinomycetota</taxon>
        <taxon>Actinomycetes</taxon>
        <taxon>Micrococcales</taxon>
        <taxon>Beutenbergiaceae</taxon>
        <taxon>Salana</taxon>
    </lineage>
</organism>
<accession>A0A3N2D9F3</accession>
<feature type="transmembrane region" description="Helical" evidence="1">
    <location>
        <begin position="172"/>
        <end position="191"/>
    </location>
</feature>
<sequence length="229" mass="23795">MDVDGSGAGRMVRAARTINRCVVLGLCLALACAPSVVVGLFVSATPLGLMLYVLGLVAVAPALSAGLYAVRGWRRDPGAGSARLFLRGYRMNVVDVLRWWVPTLVAAAVLAVNVGYAGDHVAGPLLRAAGIAAGVVLALWAGNALVVSSFFSFRTRDVARIAAAEMFLSWRVTLGLACLLLVAAAAVYVAGDGAMLLLAWVFVVLLELVARPLVAHVTARFTPAEPDAG</sequence>
<keyword evidence="3" id="KW-1185">Reference proteome</keyword>
<proteinExistence type="predicted"/>
<comment type="caution">
    <text evidence="2">The sequence shown here is derived from an EMBL/GenBank/DDBJ whole genome shotgun (WGS) entry which is preliminary data.</text>
</comment>
<dbReference type="Pfam" id="PF04854">
    <property type="entry name" value="DUF624"/>
    <property type="match status" value="1"/>
</dbReference>
<keyword evidence="1" id="KW-0812">Transmembrane</keyword>
<dbReference type="InterPro" id="IPR006938">
    <property type="entry name" value="DUF624"/>
</dbReference>
<dbReference type="Proteomes" id="UP000275356">
    <property type="component" value="Unassembled WGS sequence"/>
</dbReference>
<keyword evidence="1" id="KW-0472">Membrane</keyword>
<feature type="transmembrane region" description="Helical" evidence="1">
    <location>
        <begin position="21"/>
        <end position="43"/>
    </location>
</feature>
<protein>
    <submittedName>
        <fullName evidence="2">Uncharacterized protein DUF624</fullName>
    </submittedName>
</protein>
<reference evidence="2 3" key="1">
    <citation type="submission" date="2018-11" db="EMBL/GenBank/DDBJ databases">
        <title>Sequencing the genomes of 1000 actinobacteria strains.</title>
        <authorList>
            <person name="Klenk H.-P."/>
        </authorList>
    </citation>
    <scope>NUCLEOTIDE SEQUENCE [LARGE SCALE GENOMIC DNA]</scope>
    <source>
        <strain evidence="2 3">DSM 13521</strain>
    </source>
</reference>
<evidence type="ECO:0000313" key="2">
    <source>
        <dbReference type="EMBL" id="ROR96417.1"/>
    </source>
</evidence>
<feature type="transmembrane region" description="Helical" evidence="1">
    <location>
        <begin position="128"/>
        <end position="151"/>
    </location>
</feature>